<name>A0A8H7AH69_9EURO</name>
<dbReference type="GO" id="GO:0031267">
    <property type="term" value="F:small GTPase binding"/>
    <property type="evidence" value="ECO:0007669"/>
    <property type="project" value="InterPro"/>
</dbReference>
<keyword evidence="10" id="KW-1185">Reference proteome</keyword>
<dbReference type="GO" id="GO:0005049">
    <property type="term" value="F:nuclear export signal receptor activity"/>
    <property type="evidence" value="ECO:0007669"/>
    <property type="project" value="TreeGrafter"/>
</dbReference>
<dbReference type="SUPFAM" id="SSF48371">
    <property type="entry name" value="ARM repeat"/>
    <property type="match status" value="1"/>
</dbReference>
<dbReference type="PROSITE" id="PS50166">
    <property type="entry name" value="IMPORTIN_B_NT"/>
    <property type="match status" value="1"/>
</dbReference>
<protein>
    <recommendedName>
        <fullName evidence="8">Importin N-terminal domain-containing protein</fullName>
    </recommendedName>
</protein>
<comment type="caution">
    <text evidence="9">The sequence shown here is derived from an EMBL/GenBank/DDBJ whole genome shotgun (WGS) entry which is preliminary data.</text>
</comment>
<dbReference type="InterPro" id="IPR016024">
    <property type="entry name" value="ARM-type_fold"/>
</dbReference>
<keyword evidence="6" id="KW-0653">Protein transport</keyword>
<evidence type="ECO:0000256" key="3">
    <source>
        <dbReference type="ARBA" id="ARBA00008669"/>
    </source>
</evidence>
<evidence type="ECO:0000259" key="8">
    <source>
        <dbReference type="PROSITE" id="PS50166"/>
    </source>
</evidence>
<dbReference type="OrthoDB" id="3268246at2759"/>
<evidence type="ECO:0000256" key="1">
    <source>
        <dbReference type="ARBA" id="ARBA00004123"/>
    </source>
</evidence>
<dbReference type="PANTHER" id="PTHR10997:SF8">
    <property type="entry name" value="EXPORTIN-2"/>
    <property type="match status" value="1"/>
</dbReference>
<dbReference type="Pfam" id="PF03378">
    <property type="entry name" value="CAS_CSE1"/>
    <property type="match status" value="1"/>
</dbReference>
<dbReference type="AlphaFoldDB" id="A0A8H7AH69"/>
<dbReference type="GO" id="GO:0005635">
    <property type="term" value="C:nuclear envelope"/>
    <property type="evidence" value="ECO:0007669"/>
    <property type="project" value="TreeGrafter"/>
</dbReference>
<evidence type="ECO:0000256" key="5">
    <source>
        <dbReference type="ARBA" id="ARBA00022490"/>
    </source>
</evidence>
<dbReference type="GO" id="GO:0006606">
    <property type="term" value="P:protein import into nucleus"/>
    <property type="evidence" value="ECO:0007669"/>
    <property type="project" value="TreeGrafter"/>
</dbReference>
<dbReference type="Pfam" id="PF08506">
    <property type="entry name" value="Cse1"/>
    <property type="match status" value="1"/>
</dbReference>
<evidence type="ECO:0000313" key="10">
    <source>
        <dbReference type="Proteomes" id="UP000606974"/>
    </source>
</evidence>
<dbReference type="Gene3D" id="1.25.10.10">
    <property type="entry name" value="Leucine-rich Repeat Variant"/>
    <property type="match status" value="1"/>
</dbReference>
<feature type="domain" description="Importin N-terminal" evidence="8">
    <location>
        <begin position="30"/>
        <end position="103"/>
    </location>
</feature>
<gene>
    <name evidence="9" type="ORF">GJ744_010974</name>
</gene>
<evidence type="ECO:0000256" key="4">
    <source>
        <dbReference type="ARBA" id="ARBA00022448"/>
    </source>
</evidence>
<keyword evidence="4" id="KW-0813">Transport</keyword>
<accession>A0A8H7AH69</accession>
<dbReference type="InterPro" id="IPR011989">
    <property type="entry name" value="ARM-like"/>
</dbReference>
<evidence type="ECO:0000256" key="2">
    <source>
        <dbReference type="ARBA" id="ARBA00004496"/>
    </source>
</evidence>
<dbReference type="SMART" id="SM00913">
    <property type="entry name" value="IBN_N"/>
    <property type="match status" value="1"/>
</dbReference>
<evidence type="ECO:0000256" key="6">
    <source>
        <dbReference type="ARBA" id="ARBA00022927"/>
    </source>
</evidence>
<dbReference type="InterPro" id="IPR005043">
    <property type="entry name" value="XPO2_C"/>
</dbReference>
<comment type="subcellular location">
    <subcellularLocation>
        <location evidence="2">Cytoplasm</location>
    </subcellularLocation>
    <subcellularLocation>
        <location evidence="1">Nucleus</location>
    </subcellularLocation>
</comment>
<organism evidence="9 10">
    <name type="scientific">Endocarpon pusillum</name>
    <dbReference type="NCBI Taxonomy" id="364733"/>
    <lineage>
        <taxon>Eukaryota</taxon>
        <taxon>Fungi</taxon>
        <taxon>Dikarya</taxon>
        <taxon>Ascomycota</taxon>
        <taxon>Pezizomycotina</taxon>
        <taxon>Eurotiomycetes</taxon>
        <taxon>Chaetothyriomycetidae</taxon>
        <taxon>Verrucariales</taxon>
        <taxon>Verrucariaceae</taxon>
        <taxon>Endocarpon</taxon>
    </lineage>
</organism>
<comment type="similarity">
    <text evidence="3">Belongs to the XPO2/CSE1 family.</text>
</comment>
<evidence type="ECO:0000313" key="9">
    <source>
        <dbReference type="EMBL" id="KAF7507046.1"/>
    </source>
</evidence>
<keyword evidence="5" id="KW-0963">Cytoplasm</keyword>
<dbReference type="EMBL" id="JAACFV010000075">
    <property type="protein sequence ID" value="KAF7507046.1"/>
    <property type="molecule type" value="Genomic_DNA"/>
</dbReference>
<dbReference type="Proteomes" id="UP000606974">
    <property type="component" value="Unassembled WGS sequence"/>
</dbReference>
<evidence type="ECO:0000256" key="7">
    <source>
        <dbReference type="ARBA" id="ARBA00023242"/>
    </source>
</evidence>
<reference evidence="9" key="1">
    <citation type="submission" date="2020-02" db="EMBL/GenBank/DDBJ databases">
        <authorList>
            <person name="Palmer J.M."/>
        </authorList>
    </citation>
    <scope>NUCLEOTIDE SEQUENCE</scope>
    <source>
        <strain evidence="9">EPUS1.4</strain>
        <tissue evidence="9">Thallus</tissue>
    </source>
</reference>
<dbReference type="InterPro" id="IPR001494">
    <property type="entry name" value="Importin-beta_N"/>
</dbReference>
<dbReference type="GO" id="GO:0006611">
    <property type="term" value="P:protein export from nucleus"/>
    <property type="evidence" value="ECO:0007669"/>
    <property type="project" value="TreeGrafter"/>
</dbReference>
<dbReference type="GO" id="GO:0005829">
    <property type="term" value="C:cytosol"/>
    <property type="evidence" value="ECO:0007669"/>
    <property type="project" value="TreeGrafter"/>
</dbReference>
<sequence length="967" mass="109245">MAKGAAVAVEPNLLAQMLDASLDPRQNKEAELKIRAEEKKSGFSLVLLQITASDSFSSNTRLASALFFKNFVKRNWTNEDGNYKLPEQEVASIKSELIGLMVSVPPSIQAQLGEAISAIADSDFWQRWDTLVDDLVSRLTPDNHLVNAGVLQVAHSIFSRWRPLFRSDELFTEVNHVLSKFAVPYMSLLQNLDACIEKDKSNKVALSQDFAELDLAVQLFYDLSCQDLPPQFEDAIPALADLLLKYLRFDNELLSTDDENEAGPLESVKAGIFEGLTLYVQKYYDAFGPHVKRFVENSWELLTTVGLEPKYDVLVSKALNFLTSTTSNPEQAKPFNDNSVLAQVVDKVILPNLSLRDSDIEMFEDEPIEFIRRDLEGSDSETRRRAATDFLRKLMEQFETPVTTVVSSYVKQYLAIYSKNPKANWRAKDTAVYLFCSIAAKGTPTAARGVAQTNSLVDVGEFFSNNLASDLTGSNIEPLLKVDAIKYLYIFRSIITNEQWQQAMPLLVNRLGDSNYVVYTYAGIAVERVLYLTDENGKPLIDPTHITSLSQDLLEHLFSLIEQSGRAEKIQENEFLMRCVMRVLIVIKEGLLPITDAVLQHLVSITNIIYPNPSNPRFYYYHFESIGALIRFAGPSEALKMQQAFFSPFLVILQNSVEEFMPYVFQLFAAMLEVEPAKPLPQPFQSLIPPIIAPPIWEQRGNVPALVRLLTAIIPRAAEDLVQSNQLEGVLGIFQKLVSTKIYESHGFDLLECVIDSYPPPTLEPYWIHVITIMLTRLQSQQSTAFHLRFVRFYHYIASRDDRGLGTDFFVAVTDKVQHDVFRGLYLSVVLPKTQQLTRPLDRKTAVISFTKSLADSEAFVTRYPKGWPHTCNALLKLLEVPPLPSKREDMITDHDVDDTSFGVGFTQLQTIRKPINDPWADVMDLRKWVGQYLQAADRRHSGRIGKFVNEGLSEDAKGVLSTYMHL</sequence>
<proteinExistence type="inferred from homology"/>
<keyword evidence="7" id="KW-0539">Nucleus</keyword>
<dbReference type="FunFam" id="1.25.10.10:FF:000057">
    <property type="entry name" value="Exportin-2 isoform 1"/>
    <property type="match status" value="1"/>
</dbReference>
<dbReference type="InterPro" id="IPR013713">
    <property type="entry name" value="XPO2_central"/>
</dbReference>
<dbReference type="Pfam" id="PF03810">
    <property type="entry name" value="IBN_N"/>
    <property type="match status" value="1"/>
</dbReference>
<dbReference type="PANTHER" id="PTHR10997">
    <property type="entry name" value="IMPORTIN-7, 8, 11"/>
    <property type="match status" value="1"/>
</dbReference>